<organism evidence="3 4">
    <name type="scientific">Microbotryum intermedium</name>
    <dbReference type="NCBI Taxonomy" id="269621"/>
    <lineage>
        <taxon>Eukaryota</taxon>
        <taxon>Fungi</taxon>
        <taxon>Dikarya</taxon>
        <taxon>Basidiomycota</taxon>
        <taxon>Pucciniomycotina</taxon>
        <taxon>Microbotryomycetes</taxon>
        <taxon>Microbotryales</taxon>
        <taxon>Microbotryaceae</taxon>
        <taxon>Microbotryum</taxon>
    </lineage>
</organism>
<reference evidence="4" key="1">
    <citation type="submission" date="2016-09" db="EMBL/GenBank/DDBJ databases">
        <authorList>
            <person name="Jeantristanb JTB J.-T."/>
            <person name="Ricardo R."/>
        </authorList>
    </citation>
    <scope>NUCLEOTIDE SEQUENCE [LARGE SCALE GENOMIC DNA]</scope>
</reference>
<dbReference type="PANTHER" id="PTHR33643:SF1">
    <property type="entry name" value="UREASE ACCESSORY PROTEIN D"/>
    <property type="match status" value="1"/>
</dbReference>
<dbReference type="HAMAP" id="MF_01384">
    <property type="entry name" value="UreD"/>
    <property type="match status" value="1"/>
</dbReference>
<dbReference type="OrthoDB" id="5550464at2759"/>
<accession>A0A238F906</accession>
<dbReference type="InterPro" id="IPR002669">
    <property type="entry name" value="UreD"/>
</dbReference>
<dbReference type="EMBL" id="FMSP01000003">
    <property type="protein sequence ID" value="SCV68364.1"/>
    <property type="molecule type" value="Genomic_DNA"/>
</dbReference>
<evidence type="ECO:0000256" key="1">
    <source>
        <dbReference type="ARBA" id="ARBA00007177"/>
    </source>
</evidence>
<dbReference type="GO" id="GO:0016151">
    <property type="term" value="F:nickel cation binding"/>
    <property type="evidence" value="ECO:0007669"/>
    <property type="project" value="InterPro"/>
</dbReference>
<evidence type="ECO:0000256" key="2">
    <source>
        <dbReference type="ARBA" id="ARBA00023186"/>
    </source>
</evidence>
<protein>
    <submittedName>
        <fullName evidence="3">BQ2448_485 protein</fullName>
    </submittedName>
</protein>
<dbReference type="Pfam" id="PF01774">
    <property type="entry name" value="UreD"/>
    <property type="match status" value="1"/>
</dbReference>
<comment type="similarity">
    <text evidence="1">Belongs to the UreD family.</text>
</comment>
<keyword evidence="4" id="KW-1185">Reference proteome</keyword>
<sequence length="338" mass="37481">MTKLTTAVPAGSGTLILTRSTHQARFSTVSFCYPLKLIVPKRHFVDGLQCVYIVGYGGGMVAGDRIELNVEVKDGSTLVMLTQGSTKIFRLRPGHYLTSPTSITSTTPTLQTLTTYLDSNSTLILLPSPVTCFACSSYSQTQSFHLSPDRTSSLVLLDWYTSGRSCMVSTSVNGDRSNLLDEESTEQWAFDRYQSMNLIHLGDRLIVKDVLLLEDETPGSTPNLNSQPENVHHLRPGPTTYKARLEPYSVYATLFLFGPRTQSLRNHISSIFSNLTQYPQAHPYSLIWSYTELEKGQGGIVRIAAVATEETKDWIKEVLRGGGIEELVGKDLWGNVFN</sequence>
<keyword evidence="2" id="KW-0143">Chaperone</keyword>
<dbReference type="AlphaFoldDB" id="A0A238F906"/>
<evidence type="ECO:0000313" key="4">
    <source>
        <dbReference type="Proteomes" id="UP000198372"/>
    </source>
</evidence>
<proteinExistence type="inferred from homology"/>
<gene>
    <name evidence="3" type="ORF">BQ2448_485</name>
</gene>
<dbReference type="Proteomes" id="UP000198372">
    <property type="component" value="Unassembled WGS sequence"/>
</dbReference>
<dbReference type="STRING" id="269621.A0A238F906"/>
<name>A0A238F906_9BASI</name>
<dbReference type="PANTHER" id="PTHR33643">
    <property type="entry name" value="UREASE ACCESSORY PROTEIN D"/>
    <property type="match status" value="1"/>
</dbReference>
<evidence type="ECO:0000313" key="3">
    <source>
        <dbReference type="EMBL" id="SCV68364.1"/>
    </source>
</evidence>